<dbReference type="Proteomes" id="UP000201348">
    <property type="component" value="Segment"/>
</dbReference>
<dbReference type="EMBL" id="KR815466">
    <property type="protein sequence ID" value="ALR71594.1"/>
    <property type="molecule type" value="Genomic_DNA"/>
</dbReference>
<dbReference type="RefSeq" id="YP_009316075.1">
    <property type="nucleotide sequence ID" value="NC_031761.1"/>
</dbReference>
<dbReference type="KEGG" id="vg:30144314"/>
<evidence type="ECO:0000313" key="3">
    <source>
        <dbReference type="EMBL" id="ALR70023.1"/>
    </source>
</evidence>
<evidence type="ECO:0000313" key="16">
    <source>
        <dbReference type="EMBL" id="ALR72064.1"/>
    </source>
</evidence>
<dbReference type="EMBL" id="KR815456">
    <property type="protein sequence ID" value="ALR70023.1"/>
    <property type="molecule type" value="Genomic_DNA"/>
</dbReference>
<evidence type="ECO:0000313" key="11">
    <source>
        <dbReference type="EMBL" id="ALR71280.1"/>
    </source>
</evidence>
<evidence type="ECO:0000313" key="8">
    <source>
        <dbReference type="EMBL" id="ALR70807.1"/>
    </source>
</evidence>
<name>A0A0S3IY24_9ABAC</name>
<dbReference type="EMBL" id="KR815464">
    <property type="protein sequence ID" value="ALR71280.1"/>
    <property type="molecule type" value="Genomic_DNA"/>
</dbReference>
<dbReference type="EMBL" id="KR815463">
    <property type="protein sequence ID" value="ALR71122.1"/>
    <property type="molecule type" value="Genomic_DNA"/>
</dbReference>
<evidence type="ECO:0000313" key="6">
    <source>
        <dbReference type="EMBL" id="ALR70493.1"/>
    </source>
</evidence>
<evidence type="ECO:0000313" key="1">
    <source>
        <dbReference type="EMBL" id="AKJ32600.1"/>
    </source>
</evidence>
<keyword evidence="19" id="KW-1185">Reference proteome</keyword>
<dbReference type="EMBL" id="KR815461">
    <property type="protein sequence ID" value="ALR70807.1"/>
    <property type="molecule type" value="Genomic_DNA"/>
</dbReference>
<reference evidence="1" key="2">
    <citation type="submission" date="2006-06" db="EMBL/GenBank/DDBJ databases">
        <authorList>
            <person name="Oliveira J.V.C."/>
            <person name="Wolff J.L.C."/>
            <person name="Garcia-Maruniak A."/>
            <person name="Ribeiro B.M."/>
            <person name="Castro M.E.B."/>
            <person name="Souza M.L."/>
            <person name="Moscardi F."/>
            <person name="Maruniak J.E."/>
            <person name="Zanotto P.M.A."/>
        </authorList>
    </citation>
    <scope>NUCLEOTIDE SEQUENCE</scope>
    <source>
        <strain evidence="1">AgMNPV-2D</strain>
    </source>
</reference>
<dbReference type="EMBL" id="KR815458">
    <property type="protein sequence ID" value="ALR70337.1"/>
    <property type="molecule type" value="Genomic_DNA"/>
</dbReference>
<dbReference type="EMBL" id="KR815470">
    <property type="protein sequence ID" value="ALR72223.1"/>
    <property type="molecule type" value="Genomic_DNA"/>
</dbReference>
<organism evidence="9">
    <name type="scientific">Anticarsia gemmatalis multiple nucleopolyhedrovirus</name>
    <dbReference type="NCBI Taxonomy" id="268591"/>
    <lineage>
        <taxon>Viruses</taxon>
        <taxon>Viruses incertae sedis</taxon>
        <taxon>Naldaviricetes</taxon>
        <taxon>Lefavirales</taxon>
        <taxon>Baculoviridae</taxon>
        <taxon>Alphabaculovirus</taxon>
        <taxon>Alphabaculovirus angemmatalis</taxon>
    </lineage>
</organism>
<dbReference type="EMBL" id="KR815471">
    <property type="protein sequence ID" value="ALR72379.1"/>
    <property type="molecule type" value="Genomic_DNA"/>
</dbReference>
<dbReference type="Proteomes" id="UP000201478">
    <property type="component" value="Segment"/>
</dbReference>
<dbReference type="EMBL" id="KR815469">
    <property type="protein sequence ID" value="ALR72064.1"/>
    <property type="molecule type" value="Genomic_DNA"/>
</dbReference>
<gene>
    <name evidence="9" type="ORF">AGNV_058</name>
</gene>
<evidence type="ECO:0000313" key="15">
    <source>
        <dbReference type="EMBL" id="ALR71906.1"/>
    </source>
</evidence>
<dbReference type="EMBL" id="KR815457">
    <property type="protein sequence ID" value="ALR70180.1"/>
    <property type="molecule type" value="Genomic_DNA"/>
</dbReference>
<evidence type="ECO:0000313" key="5">
    <source>
        <dbReference type="EMBL" id="ALR70337.1"/>
    </source>
</evidence>
<reference evidence="1" key="4">
    <citation type="submission" date="2015-05" db="EMBL/GenBank/DDBJ databases">
        <title>The genome evolution of wild-type isolates of Anticarsia gemmatalis multiple nucleopolyhedrovirus.</title>
        <authorList>
            <person name="Brito A.F."/>
            <person name="Braconi C.T."/>
            <person name="Weidmann M."/>
            <person name="Dilcher M."/>
            <person name="Alves J.M.P."/>
            <person name="Gruber A."/>
            <person name="Zanotto P.M.A."/>
        </authorList>
    </citation>
    <scope>NUCLEOTIDE SEQUENCE</scope>
    <source>
        <strain evidence="1">AgMNPV-2D</strain>
    </source>
</reference>
<evidence type="ECO:0000313" key="14">
    <source>
        <dbReference type="EMBL" id="ALR71750.1"/>
    </source>
</evidence>
<evidence type="ECO:0000313" key="19">
    <source>
        <dbReference type="Proteomes" id="UP000201348"/>
    </source>
</evidence>
<dbReference type="EMBL" id="KR815459">
    <property type="protein sequence ID" value="ALR70493.1"/>
    <property type="molecule type" value="Genomic_DNA"/>
</dbReference>
<accession>A0A0S3IY24</accession>
<evidence type="ECO:0000313" key="2">
    <source>
        <dbReference type="EMBL" id="ALR69865.1"/>
    </source>
</evidence>
<proteinExistence type="predicted"/>
<evidence type="ECO:0000313" key="7">
    <source>
        <dbReference type="EMBL" id="ALR70650.1"/>
    </source>
</evidence>
<dbReference type="EMBL" id="KR815460">
    <property type="protein sequence ID" value="ALR70650.1"/>
    <property type="molecule type" value="Genomic_DNA"/>
</dbReference>
<evidence type="ECO:0000313" key="17">
    <source>
        <dbReference type="EMBL" id="ALR72223.1"/>
    </source>
</evidence>
<evidence type="ECO:0000313" key="13">
    <source>
        <dbReference type="EMBL" id="ALR71594.1"/>
    </source>
</evidence>
<accession>A0A0G3BW52</accession>
<dbReference type="GeneID" id="30144314"/>
<evidence type="ECO:0000313" key="10">
    <source>
        <dbReference type="EMBL" id="ALR71122.1"/>
    </source>
</evidence>
<evidence type="ECO:0000313" key="4">
    <source>
        <dbReference type="EMBL" id="ALR70180.1"/>
    </source>
</evidence>
<dbReference type="EMBL" id="DQ813662">
    <property type="protein sequence ID" value="AKJ32600.1"/>
    <property type="molecule type" value="Genomic_DNA"/>
</dbReference>
<dbReference type="EMBL" id="KR815465">
    <property type="protein sequence ID" value="ALR71438.1"/>
    <property type="molecule type" value="Genomic_DNA"/>
</dbReference>
<evidence type="ECO:0000313" key="12">
    <source>
        <dbReference type="EMBL" id="ALR71438.1"/>
    </source>
</evidence>
<dbReference type="EMBL" id="KR815468">
    <property type="protein sequence ID" value="ALR71906.1"/>
    <property type="molecule type" value="Genomic_DNA"/>
</dbReference>
<sequence length="46" mass="5544">MYTIAMLLYNCNHAFKRAHFYTISFARFSRTDNNKKHVDINESFAR</sequence>
<evidence type="ECO:0000313" key="9">
    <source>
        <dbReference type="EMBL" id="ALR70965.1"/>
    </source>
</evidence>
<reference evidence="9 20" key="3">
    <citation type="journal article" date="2015" name="Genome Biol. Evol.">
        <title>The Pangenome of the Anticarsia gemmatalis Multiple Nucleopolyhedrovirus (AgMNPV).</title>
        <authorList>
            <person name="Brito A.F."/>
            <person name="Braconi C.T."/>
            <person name="Weidmann M."/>
            <person name="Dilcher M."/>
            <person name="Alves J.M."/>
            <person name="Gruber A."/>
            <person name="Zanotto P.M."/>
        </authorList>
    </citation>
    <scope>NUCLEOTIDE SEQUENCE</scope>
    <source>
        <strain evidence="2">AgMNPV-26</strain>
        <strain evidence="3">AgMNPV-27</strain>
        <strain evidence="4">AgMNPV-28</strain>
        <strain evidence="5">AgMNPV-29</strain>
        <strain evidence="6">AgMNPV-30</strain>
        <strain evidence="7">AgMNPV-31</strain>
        <strain evidence="8">AgMNPV-32</strain>
        <strain evidence="9">AgMNPV-33</strain>
        <strain evidence="10">AgMNPV-34</strain>
        <strain evidence="11">AgMNPV-35</strain>
        <strain evidence="12">AgMNPV-36</strain>
        <strain evidence="13">AgMNPV-37</strain>
        <strain evidence="14">AgMNPV-38</strain>
        <strain evidence="15">AgMNPV-39</strain>
        <strain evidence="16">AgMNPV-40</strain>
        <strain evidence="17">AgMNPV-42</strain>
        <strain evidence="18">AgMNPV-43</strain>
    </source>
</reference>
<dbReference type="EMBL" id="KR815462">
    <property type="protein sequence ID" value="ALR70965.1"/>
    <property type="molecule type" value="Genomic_DNA"/>
</dbReference>
<evidence type="ECO:0000313" key="18">
    <source>
        <dbReference type="EMBL" id="ALR72379.1"/>
    </source>
</evidence>
<dbReference type="EMBL" id="KR815467">
    <property type="protein sequence ID" value="ALR71750.1"/>
    <property type="molecule type" value="Genomic_DNA"/>
</dbReference>
<protein>
    <submittedName>
        <fullName evidence="9">Uncharacterized protein</fullName>
    </submittedName>
</protein>
<evidence type="ECO:0000313" key="20">
    <source>
        <dbReference type="Proteomes" id="UP000201478"/>
    </source>
</evidence>
<reference evidence="1 19" key="1">
    <citation type="journal article" date="2006" name="J. Gen. Virol.">
        <title>Genome of the most widely used viral biopesticide: Anticarsia gemmatalis multiple nucleopolyhedrovirus.</title>
        <authorList>
            <person name="Oliveira J.V."/>
            <person name="Wolff J.L."/>
            <person name="Garcia-Maruniak A."/>
            <person name="Ribeiro B.M."/>
            <person name="de Castro M.E."/>
            <person name="de Souza M.L."/>
            <person name="Moscardi F."/>
            <person name="Maruniak J.E."/>
            <person name="Zanotto P.M."/>
        </authorList>
    </citation>
    <scope>NUCLEOTIDE SEQUENCE [LARGE SCALE GENOMIC DNA]</scope>
    <source>
        <strain evidence="1">AgMNPV-2D</strain>
    </source>
</reference>
<dbReference type="EMBL" id="KR815455">
    <property type="protein sequence ID" value="ALR69865.1"/>
    <property type="molecule type" value="Genomic_DNA"/>
</dbReference>